<dbReference type="EMBL" id="CAMAPF010001001">
    <property type="protein sequence ID" value="CAH9137816.1"/>
    <property type="molecule type" value="Genomic_DNA"/>
</dbReference>
<accession>A0AAV0FQX9</accession>
<gene>
    <name evidence="2" type="ORF">CEPIT_LOCUS36325</name>
</gene>
<dbReference type="AlphaFoldDB" id="A0AAV0FQX9"/>
<sequence length="104" mass="11757">MVYIVSINYIVFTCNQMQPRKRNREPESNQSVGVHDRGEEPKDEGVATQGDLVHDSNLVDESNLLDESNIVDIAMMCVEEATFGSEVPILEGIELETHCFYPRL</sequence>
<protein>
    <submittedName>
        <fullName evidence="2">Uncharacterized protein</fullName>
    </submittedName>
</protein>
<name>A0AAV0FQX9_9ASTE</name>
<evidence type="ECO:0000313" key="2">
    <source>
        <dbReference type="EMBL" id="CAH9137816.1"/>
    </source>
</evidence>
<proteinExistence type="predicted"/>
<reference evidence="2" key="1">
    <citation type="submission" date="2022-07" db="EMBL/GenBank/DDBJ databases">
        <authorList>
            <person name="Macas J."/>
            <person name="Novak P."/>
            <person name="Neumann P."/>
        </authorList>
    </citation>
    <scope>NUCLEOTIDE SEQUENCE</scope>
</reference>
<feature type="compositionally biased region" description="Basic and acidic residues" evidence="1">
    <location>
        <begin position="34"/>
        <end position="45"/>
    </location>
</feature>
<organism evidence="2 3">
    <name type="scientific">Cuscuta epithymum</name>
    <dbReference type="NCBI Taxonomy" id="186058"/>
    <lineage>
        <taxon>Eukaryota</taxon>
        <taxon>Viridiplantae</taxon>
        <taxon>Streptophyta</taxon>
        <taxon>Embryophyta</taxon>
        <taxon>Tracheophyta</taxon>
        <taxon>Spermatophyta</taxon>
        <taxon>Magnoliopsida</taxon>
        <taxon>eudicotyledons</taxon>
        <taxon>Gunneridae</taxon>
        <taxon>Pentapetalae</taxon>
        <taxon>asterids</taxon>
        <taxon>lamiids</taxon>
        <taxon>Solanales</taxon>
        <taxon>Convolvulaceae</taxon>
        <taxon>Cuscuteae</taxon>
        <taxon>Cuscuta</taxon>
        <taxon>Cuscuta subgen. Cuscuta</taxon>
    </lineage>
</organism>
<feature type="region of interest" description="Disordered" evidence="1">
    <location>
        <begin position="19"/>
        <end position="53"/>
    </location>
</feature>
<comment type="caution">
    <text evidence="2">The sequence shown here is derived from an EMBL/GenBank/DDBJ whole genome shotgun (WGS) entry which is preliminary data.</text>
</comment>
<evidence type="ECO:0000256" key="1">
    <source>
        <dbReference type="SAM" id="MobiDB-lite"/>
    </source>
</evidence>
<keyword evidence="3" id="KW-1185">Reference proteome</keyword>
<dbReference type="Proteomes" id="UP001152523">
    <property type="component" value="Unassembled WGS sequence"/>
</dbReference>
<evidence type="ECO:0000313" key="3">
    <source>
        <dbReference type="Proteomes" id="UP001152523"/>
    </source>
</evidence>